<gene>
    <name evidence="2" type="ORF">CEY11_07510</name>
</gene>
<dbReference type="AlphaFoldDB" id="A0A225MS13"/>
<dbReference type="RefSeq" id="WP_088602707.1">
    <property type="nucleotide sequence ID" value="NZ_NJIH01000003.1"/>
</dbReference>
<feature type="signal peptide" evidence="1">
    <location>
        <begin position="1"/>
        <end position="26"/>
    </location>
</feature>
<keyword evidence="1" id="KW-0732">Signal</keyword>
<sequence>MKFKKTGWPVWAAAALLAATSVSATAEIKVVHVAQQYGIAYLPLMVMQDQHLLQKQAKAEGLGDIEVKWAKFAGGNVMNDAILSGDLQFASGGVGPFVTLWAKTRGNMDVKAVCAMDSMPLMLTTRNPAVKTIKDFTDKDRIALPAVKVSIQAITLQMAAQQAFGKGQEGRLDKLTVTQSHPDGMAAMLSGKGAIDAHFTSPPYQYMELARPGIHTVLNSYDVTGGPHTFNVIWTTSKFAKENPKTYTAFLKAFTHAIDYINQDKKRAAELYVRLNKSKEPISFFEKILNDPQVKFTTTPENMMKYVDFMYSIGRIKVKPASWSEMFFPNMKGANGS</sequence>
<evidence type="ECO:0000313" key="3">
    <source>
        <dbReference type="Proteomes" id="UP000214603"/>
    </source>
</evidence>
<evidence type="ECO:0000313" key="2">
    <source>
        <dbReference type="EMBL" id="OWT64127.1"/>
    </source>
</evidence>
<dbReference type="Proteomes" id="UP000214603">
    <property type="component" value="Unassembled WGS sequence"/>
</dbReference>
<protein>
    <submittedName>
        <fullName evidence="2">Nitrate ABC transporter substrate-binding protein</fullName>
    </submittedName>
</protein>
<keyword evidence="3" id="KW-1185">Reference proteome</keyword>
<accession>A0A225MS13</accession>
<dbReference type="OrthoDB" id="6003871at2"/>
<dbReference type="Pfam" id="PF13379">
    <property type="entry name" value="NMT1_2"/>
    <property type="match status" value="1"/>
</dbReference>
<evidence type="ECO:0000256" key="1">
    <source>
        <dbReference type="SAM" id="SignalP"/>
    </source>
</evidence>
<dbReference type="PANTHER" id="PTHR30024:SF2">
    <property type="entry name" value="ABC TRANSPORTER SUBSTRATE-BINDING PROTEIN"/>
    <property type="match status" value="1"/>
</dbReference>
<feature type="chain" id="PRO_5012623833" evidence="1">
    <location>
        <begin position="27"/>
        <end position="337"/>
    </location>
</feature>
<organism evidence="2 3">
    <name type="scientific">Candidimonas nitroreducens</name>
    <dbReference type="NCBI Taxonomy" id="683354"/>
    <lineage>
        <taxon>Bacteria</taxon>
        <taxon>Pseudomonadati</taxon>
        <taxon>Pseudomonadota</taxon>
        <taxon>Betaproteobacteria</taxon>
        <taxon>Burkholderiales</taxon>
        <taxon>Alcaligenaceae</taxon>
        <taxon>Candidimonas</taxon>
    </lineage>
</organism>
<comment type="caution">
    <text evidence="2">The sequence shown here is derived from an EMBL/GenBank/DDBJ whole genome shotgun (WGS) entry which is preliminary data.</text>
</comment>
<dbReference type="SUPFAM" id="SSF53850">
    <property type="entry name" value="Periplasmic binding protein-like II"/>
    <property type="match status" value="1"/>
</dbReference>
<proteinExistence type="predicted"/>
<reference evidence="3" key="1">
    <citation type="submission" date="2017-06" db="EMBL/GenBank/DDBJ databases">
        <title>Herbaspirillum phytohormonus sp. nov., isolated from the root nodule of Robinia pseudoacacia in lead-zinc mine.</title>
        <authorList>
            <person name="Fan M."/>
            <person name="Lin Y."/>
        </authorList>
    </citation>
    <scope>NUCLEOTIDE SEQUENCE [LARGE SCALE GENOMIC DNA]</scope>
    <source>
        <strain evidence="3">SC-089</strain>
    </source>
</reference>
<name>A0A225MS13_9BURK</name>
<dbReference type="PANTHER" id="PTHR30024">
    <property type="entry name" value="ALIPHATIC SULFONATES-BINDING PROTEIN-RELATED"/>
    <property type="match status" value="1"/>
</dbReference>
<dbReference type="EMBL" id="NJIH01000003">
    <property type="protein sequence ID" value="OWT64127.1"/>
    <property type="molecule type" value="Genomic_DNA"/>
</dbReference>
<dbReference type="Gene3D" id="3.40.190.10">
    <property type="entry name" value="Periplasmic binding protein-like II"/>
    <property type="match status" value="2"/>
</dbReference>